<accession>A0A380BSV3</accession>
<proteinExistence type="predicted"/>
<gene>
    <name evidence="3" type="ORF">NCTC11388_01675</name>
</gene>
<dbReference type="Pfam" id="PF16871">
    <property type="entry name" value="DUF5077"/>
    <property type="match status" value="1"/>
</dbReference>
<evidence type="ECO:0000313" key="3">
    <source>
        <dbReference type="EMBL" id="SUJ06496.1"/>
    </source>
</evidence>
<dbReference type="AlphaFoldDB" id="A0A380BSV3"/>
<dbReference type="EMBL" id="UGYW01000002">
    <property type="protein sequence ID" value="SUJ06496.1"/>
    <property type="molecule type" value="Genomic_DNA"/>
</dbReference>
<protein>
    <submittedName>
        <fullName evidence="3">Domain of uncharacterized function (DUF3472)</fullName>
    </submittedName>
</protein>
<evidence type="ECO:0000313" key="4">
    <source>
        <dbReference type="Proteomes" id="UP000254893"/>
    </source>
</evidence>
<evidence type="ECO:0000259" key="2">
    <source>
        <dbReference type="Pfam" id="PF16871"/>
    </source>
</evidence>
<keyword evidence="1" id="KW-0732">Signal</keyword>
<name>A0A380BSV3_SPHSI</name>
<evidence type="ECO:0000256" key="1">
    <source>
        <dbReference type="SAM" id="SignalP"/>
    </source>
</evidence>
<sequence length="432" mass="48792">MNMKKLILFLFLGPLFVFAQQIVEKGATKFFLPIAGNTWQYPSLPDGKGLVTDEGIQSWNDPAIHFKTFVRFAKKGDFDLNMIIDAVNKGGEYEISIGQQKKKILVKNTGTISLGHWTVQDSGYYAVVLKALGPKANFAAIKGYEVSGSASFIASANFVPNNEGNFFYWGRRGPSVHLGYNQPEGNIEYYYNEVTVGKGNDVEGSYYMANGFSGGYFGMQVNSKTERRILFSVWSPFTTDDPKSIPDDHKIILKAKGEGVYTGEFGNEGSGGQSFLRYNWITGNTYKFLLRGRPVANDYTEYTAWFYAPEKGKWQLIAQFERPKTNTYLKGFHSFLENFNPNQGIYERVVKFDNQWVRDQQGKWVECTKAKFTADQTARKGYRLDYAGGVANGAFYLRNCGFFKNKTVVDSRFERPSKGKAPQIDVDKLPVK</sequence>
<dbReference type="InterPro" id="IPR021862">
    <property type="entry name" value="DUF3472"/>
</dbReference>
<dbReference type="InterPro" id="IPR031712">
    <property type="entry name" value="DUF5077"/>
</dbReference>
<dbReference type="Pfam" id="PF11958">
    <property type="entry name" value="DUF3472"/>
    <property type="match status" value="1"/>
</dbReference>
<feature type="domain" description="DUF5077" evidence="2">
    <location>
        <begin position="32"/>
        <end position="150"/>
    </location>
</feature>
<feature type="signal peptide" evidence="1">
    <location>
        <begin position="1"/>
        <end position="19"/>
    </location>
</feature>
<feature type="chain" id="PRO_5016590359" evidence="1">
    <location>
        <begin position="20"/>
        <end position="432"/>
    </location>
</feature>
<reference evidence="3 4" key="1">
    <citation type="submission" date="2018-06" db="EMBL/GenBank/DDBJ databases">
        <authorList>
            <consortium name="Pathogen Informatics"/>
            <person name="Doyle S."/>
        </authorList>
    </citation>
    <scope>NUCLEOTIDE SEQUENCE [LARGE SCALE GENOMIC DNA]</scope>
    <source>
        <strain evidence="3 4">NCTC11388</strain>
    </source>
</reference>
<organism evidence="3 4">
    <name type="scientific">Sphingobacterium spiritivorum</name>
    <name type="common">Flavobacterium spiritivorum</name>
    <dbReference type="NCBI Taxonomy" id="258"/>
    <lineage>
        <taxon>Bacteria</taxon>
        <taxon>Pseudomonadati</taxon>
        <taxon>Bacteroidota</taxon>
        <taxon>Sphingobacteriia</taxon>
        <taxon>Sphingobacteriales</taxon>
        <taxon>Sphingobacteriaceae</taxon>
        <taxon>Sphingobacterium</taxon>
    </lineage>
</organism>
<dbReference type="Proteomes" id="UP000254893">
    <property type="component" value="Unassembled WGS sequence"/>
</dbReference>